<dbReference type="Proteomes" id="UP000008068">
    <property type="component" value="Unassembled WGS sequence"/>
</dbReference>
<sequence>MNISQDLKNTSKLENPEKPEEKTDDANVKEEEEVKKIEQEETEKTKDEIETDDGSTEWTESIYSASCDSRLSFISTSSELSLTPIPIASSTPILKSDICEELITIDADAFEQMLQSLSFRLIGNMETKRIRCGYLKRHLERFIWLLKTSPSPPNAGILLVKESIISQTTAWWSKVSKCGCEIQVGDRTTQSPGIDFKQLEISYKWLKDTIVLHSEEEEEEEEKEDSKE</sequence>
<keyword evidence="3" id="KW-1185">Reference proteome</keyword>
<reference evidence="3" key="1">
    <citation type="submission" date="2011-07" db="EMBL/GenBank/DDBJ databases">
        <authorList>
            <consortium name="Caenorhabditis brenneri Sequencing and Analysis Consortium"/>
            <person name="Wilson R.K."/>
        </authorList>
    </citation>
    <scope>NUCLEOTIDE SEQUENCE [LARGE SCALE GENOMIC DNA]</scope>
    <source>
        <strain evidence="3">PB2801</strain>
    </source>
</reference>
<dbReference type="InParanoid" id="G0ME92"/>
<protein>
    <submittedName>
        <fullName evidence="2">Uncharacterized protein</fullName>
    </submittedName>
</protein>
<dbReference type="HOGENOM" id="CLU_1215710_0_0_1"/>
<feature type="region of interest" description="Disordered" evidence="1">
    <location>
        <begin position="1"/>
        <end position="57"/>
    </location>
</feature>
<evidence type="ECO:0000313" key="2">
    <source>
        <dbReference type="EMBL" id="EGT52016.1"/>
    </source>
</evidence>
<proteinExistence type="predicted"/>
<feature type="compositionally biased region" description="Basic and acidic residues" evidence="1">
    <location>
        <begin position="9"/>
        <end position="48"/>
    </location>
</feature>
<evidence type="ECO:0000256" key="1">
    <source>
        <dbReference type="SAM" id="MobiDB-lite"/>
    </source>
</evidence>
<accession>G0ME92</accession>
<dbReference type="EMBL" id="GL379791">
    <property type="protein sequence ID" value="EGT52016.1"/>
    <property type="molecule type" value="Genomic_DNA"/>
</dbReference>
<gene>
    <name evidence="2" type="ORF">CAEBREN_01799</name>
</gene>
<evidence type="ECO:0000313" key="3">
    <source>
        <dbReference type="Proteomes" id="UP000008068"/>
    </source>
</evidence>
<organism evidence="3">
    <name type="scientific">Caenorhabditis brenneri</name>
    <name type="common">Nematode worm</name>
    <dbReference type="NCBI Taxonomy" id="135651"/>
    <lineage>
        <taxon>Eukaryota</taxon>
        <taxon>Metazoa</taxon>
        <taxon>Ecdysozoa</taxon>
        <taxon>Nematoda</taxon>
        <taxon>Chromadorea</taxon>
        <taxon>Rhabditida</taxon>
        <taxon>Rhabditina</taxon>
        <taxon>Rhabditomorpha</taxon>
        <taxon>Rhabditoidea</taxon>
        <taxon>Rhabditidae</taxon>
        <taxon>Peloderinae</taxon>
        <taxon>Caenorhabditis</taxon>
    </lineage>
</organism>
<name>G0ME92_CAEBE</name>
<dbReference type="AlphaFoldDB" id="G0ME92"/>